<evidence type="ECO:0008006" key="3">
    <source>
        <dbReference type="Google" id="ProtNLM"/>
    </source>
</evidence>
<protein>
    <recommendedName>
        <fullName evidence="3">DUF2789 domain-containing protein</fullName>
    </recommendedName>
</protein>
<dbReference type="RefSeq" id="WP_006892804.1">
    <property type="nucleotide sequence ID" value="NZ_JH109153.1"/>
</dbReference>
<dbReference type="AlphaFoldDB" id="G3IZV6"/>
<dbReference type="EMBL" id="JH109153">
    <property type="protein sequence ID" value="EGW20478.1"/>
    <property type="molecule type" value="Genomic_DNA"/>
</dbReference>
<keyword evidence="2" id="KW-1185">Reference proteome</keyword>
<dbReference type="Pfam" id="PF10982">
    <property type="entry name" value="DUF2789"/>
    <property type="match status" value="1"/>
</dbReference>
<reference evidence="1 2" key="1">
    <citation type="submission" date="2011-06" db="EMBL/GenBank/DDBJ databases">
        <title>Genomic sequence of Methylobacter tundripaludum SV96.</title>
        <authorList>
            <consortium name="US DOE Joint Genome Institute"/>
            <person name="Lucas S."/>
            <person name="Han J."/>
            <person name="Lapidus A."/>
            <person name="Cheng J.-F."/>
            <person name="Goodwin L."/>
            <person name="Pitluck S."/>
            <person name="Held B."/>
            <person name="Detter J.C."/>
            <person name="Han C."/>
            <person name="Tapia R."/>
            <person name="Land M."/>
            <person name="Hauser L."/>
            <person name="Kyrpides N."/>
            <person name="Ivanova N."/>
            <person name="Ovchinnikova G."/>
            <person name="Pagani I."/>
            <person name="Klotz M.G."/>
            <person name="Dispirito A.A."/>
            <person name="Murrell J.C."/>
            <person name="Dunfield P."/>
            <person name="Kalyuzhnaya M.G."/>
            <person name="Svenning M."/>
            <person name="Trotsenko Y.A."/>
            <person name="Stein L.Y."/>
            <person name="Woyke T."/>
        </authorList>
    </citation>
    <scope>NUCLEOTIDE SEQUENCE [LARGE SCALE GENOMIC DNA]</scope>
    <source>
        <strain evidence="2">ATCC BAA-1195 / DSM 17260 / SV96</strain>
    </source>
</reference>
<organism evidence="1 2">
    <name type="scientific">Methylobacter tundripaludum (strain ATCC BAA-1195 / DSM 17260 / SV96)</name>
    <dbReference type="NCBI Taxonomy" id="697282"/>
    <lineage>
        <taxon>Bacteria</taxon>
        <taxon>Pseudomonadati</taxon>
        <taxon>Pseudomonadota</taxon>
        <taxon>Gammaproteobacteria</taxon>
        <taxon>Methylococcales</taxon>
        <taxon>Methylococcaceae</taxon>
        <taxon>Methylobacter</taxon>
    </lineage>
</organism>
<evidence type="ECO:0000313" key="2">
    <source>
        <dbReference type="Proteomes" id="UP000004664"/>
    </source>
</evidence>
<sequence length="78" mass="8807">MDASIHTMQTLFCQLGLAGDEEQINAFIQRHRPLPRNIALSEAAFWNEAQAAFLAEAVAEDSDWCELVDELDCLLREN</sequence>
<gene>
    <name evidence="1" type="ORF">Mettu_3615</name>
</gene>
<dbReference type="Gene3D" id="1.10.10.1130">
    <property type="entry name" value="Uncharacterised protein PF10982, DUF2789"/>
    <property type="match status" value="1"/>
</dbReference>
<proteinExistence type="predicted"/>
<dbReference type="STRING" id="697282.Mettu_3615"/>
<accession>G3IZV6</accession>
<dbReference type="InterPro" id="IPR021250">
    <property type="entry name" value="DUF2789"/>
</dbReference>
<dbReference type="OrthoDB" id="5828847at2"/>
<evidence type="ECO:0000313" key="1">
    <source>
        <dbReference type="EMBL" id="EGW20478.1"/>
    </source>
</evidence>
<dbReference type="InterPro" id="IPR038086">
    <property type="entry name" value="DUF2789_sf"/>
</dbReference>
<name>G3IZV6_METTV</name>
<dbReference type="Proteomes" id="UP000004664">
    <property type="component" value="Unassembled WGS sequence"/>
</dbReference>
<dbReference type="eggNOG" id="ENOG5032Z85">
    <property type="taxonomic scope" value="Bacteria"/>
</dbReference>
<dbReference type="HOGENOM" id="CLU_177836_0_0_6"/>